<organism evidence="2 3">
    <name type="scientific">Diversispora epigaea</name>
    <dbReference type="NCBI Taxonomy" id="1348612"/>
    <lineage>
        <taxon>Eukaryota</taxon>
        <taxon>Fungi</taxon>
        <taxon>Fungi incertae sedis</taxon>
        <taxon>Mucoromycota</taxon>
        <taxon>Glomeromycotina</taxon>
        <taxon>Glomeromycetes</taxon>
        <taxon>Diversisporales</taxon>
        <taxon>Diversisporaceae</taxon>
        <taxon>Diversispora</taxon>
    </lineage>
</organism>
<comment type="caution">
    <text evidence="2">The sequence shown here is derived from an EMBL/GenBank/DDBJ whole genome shotgun (WGS) entry which is preliminary data.</text>
</comment>
<proteinExistence type="predicted"/>
<reference evidence="2 3" key="1">
    <citation type="submission" date="2018-08" db="EMBL/GenBank/DDBJ databases">
        <title>Genome and evolution of the arbuscular mycorrhizal fungus Diversispora epigaea (formerly Glomus versiforme) and its bacterial endosymbionts.</title>
        <authorList>
            <person name="Sun X."/>
            <person name="Fei Z."/>
            <person name="Harrison M."/>
        </authorList>
    </citation>
    <scope>NUCLEOTIDE SEQUENCE [LARGE SCALE GENOMIC DNA]</scope>
    <source>
        <strain evidence="2 3">IT104</strain>
    </source>
</reference>
<accession>A0A397GZH3</accession>
<protein>
    <submittedName>
        <fullName evidence="2">Uncharacterized protein</fullName>
    </submittedName>
</protein>
<name>A0A397GZH3_9GLOM</name>
<sequence>MINDLSYPSPLARSHKEIYIKLSEISPSQTETAITRTEQRSPKYSYLFPKCPRFRAITPNRLRLNNFYAISGLLCQTTKYDDKVEFFIKACSFELLSVRTILTQPQGSRNVPRTAPPDDFENFIHKKFHSEQSLKCQRTNYDSIAENLQEISSPDVQFLKPAVSAPTVPTPPIKFTMTAINTGSIQNITLNKFQEGEAQKPNSPIHSMSGIKDPINEEK</sequence>
<dbReference type="Proteomes" id="UP000266861">
    <property type="component" value="Unassembled WGS sequence"/>
</dbReference>
<dbReference type="AlphaFoldDB" id="A0A397GZH3"/>
<evidence type="ECO:0000313" key="3">
    <source>
        <dbReference type="Proteomes" id="UP000266861"/>
    </source>
</evidence>
<feature type="region of interest" description="Disordered" evidence="1">
    <location>
        <begin position="195"/>
        <end position="219"/>
    </location>
</feature>
<evidence type="ECO:0000313" key="2">
    <source>
        <dbReference type="EMBL" id="RHZ53470.1"/>
    </source>
</evidence>
<gene>
    <name evidence="2" type="ORF">Glove_441g19</name>
</gene>
<keyword evidence="3" id="KW-1185">Reference proteome</keyword>
<evidence type="ECO:0000256" key="1">
    <source>
        <dbReference type="SAM" id="MobiDB-lite"/>
    </source>
</evidence>
<dbReference type="EMBL" id="PQFF01000388">
    <property type="protein sequence ID" value="RHZ53470.1"/>
    <property type="molecule type" value="Genomic_DNA"/>
</dbReference>